<name>A0A0F7LKQ1_9GAMM</name>
<reference evidence="1 2" key="1">
    <citation type="journal article" date="2015" name="J. Biotechnol.">
        <title>Complete genome sequence of Photorhabdus temperata subsp. thracensis 39-8(T), an entomopathogenic bacterium for the improved commercial bioinsecticide.</title>
        <authorList>
            <person name="Kwak Y."/>
            <person name="Shin J.H."/>
        </authorList>
    </citation>
    <scope>NUCLEOTIDE SEQUENCE [LARGE SCALE GENOMIC DNA]</scope>
    <source>
        <strain evidence="1 2">DSM 15199</strain>
    </source>
</reference>
<dbReference type="InterPro" id="IPR035232">
    <property type="entry name" value="DUF5347"/>
</dbReference>
<proteinExistence type="predicted"/>
<dbReference type="KEGG" id="ptt:VY86_07485"/>
<dbReference type="AlphaFoldDB" id="A0A0F7LKQ1"/>
<dbReference type="Pfam" id="PF17282">
    <property type="entry name" value="DUF5347"/>
    <property type="match status" value="1"/>
</dbReference>
<accession>A0A0F7LKQ1</accession>
<sequence>MANTEPCRAVVLTLDEKIDGLNKASEVRNRHFCDDKENNNKLADFMETMRDRTNNRVRNNERVLHLIFHLAGFDKERYHVKFKELTIEEQRSLILAINQLRAVASILPDKLALPKPTQY</sequence>
<dbReference type="PATRIC" id="fig|230089.6.peg.1648"/>
<gene>
    <name evidence="1" type="ORF">VY86_07485</name>
</gene>
<dbReference type="STRING" id="230089.VY86_07485"/>
<evidence type="ECO:0008006" key="3">
    <source>
        <dbReference type="Google" id="ProtNLM"/>
    </source>
</evidence>
<evidence type="ECO:0000313" key="1">
    <source>
        <dbReference type="EMBL" id="AKH63200.1"/>
    </source>
</evidence>
<dbReference type="RefSeq" id="WP_046974488.1">
    <property type="nucleotide sequence ID" value="NZ_CAWQPG010000325.1"/>
</dbReference>
<evidence type="ECO:0000313" key="2">
    <source>
        <dbReference type="Proteomes" id="UP000034866"/>
    </source>
</evidence>
<organism evidence="1 2">
    <name type="scientific">Photorhabdus thracensis</name>
    <dbReference type="NCBI Taxonomy" id="230089"/>
    <lineage>
        <taxon>Bacteria</taxon>
        <taxon>Pseudomonadati</taxon>
        <taxon>Pseudomonadota</taxon>
        <taxon>Gammaproteobacteria</taxon>
        <taxon>Enterobacterales</taxon>
        <taxon>Morganellaceae</taxon>
        <taxon>Photorhabdus</taxon>
    </lineage>
</organism>
<dbReference type="Proteomes" id="UP000034866">
    <property type="component" value="Chromosome"/>
</dbReference>
<reference evidence="2" key="2">
    <citation type="submission" date="2015-03" db="EMBL/GenBank/DDBJ databases">
        <title>Genome sequence of Azospirillum thiophilum strain DSM 21654T.</title>
        <authorList>
            <person name="Kwak Y."/>
            <person name="Shin J.-H."/>
        </authorList>
    </citation>
    <scope>NUCLEOTIDE SEQUENCE [LARGE SCALE GENOMIC DNA]</scope>
    <source>
        <strain evidence="2">DSM 15199</strain>
    </source>
</reference>
<dbReference type="OrthoDB" id="6473374at2"/>
<protein>
    <recommendedName>
        <fullName evidence="3">Phage-related protein</fullName>
    </recommendedName>
</protein>
<keyword evidence="2" id="KW-1185">Reference proteome</keyword>
<dbReference type="EMBL" id="CP011104">
    <property type="protein sequence ID" value="AKH63200.1"/>
    <property type="molecule type" value="Genomic_DNA"/>
</dbReference>